<keyword evidence="6" id="KW-0813">Transport</keyword>
<feature type="region of interest" description="Disordered" evidence="7">
    <location>
        <begin position="429"/>
        <end position="452"/>
    </location>
</feature>
<gene>
    <name evidence="8" type="ORF">PVAND_003122</name>
</gene>
<evidence type="ECO:0000256" key="2">
    <source>
        <dbReference type="ARBA" id="ARBA00022692"/>
    </source>
</evidence>
<comment type="caution">
    <text evidence="8">The sequence shown here is derived from an EMBL/GenBank/DDBJ whole genome shotgun (WGS) entry which is preliminary data.</text>
</comment>
<dbReference type="OrthoDB" id="201595at2759"/>
<evidence type="ECO:0000256" key="1">
    <source>
        <dbReference type="ARBA" id="ARBA00004370"/>
    </source>
</evidence>
<dbReference type="PANTHER" id="PTHR10736">
    <property type="entry name" value="BESTROPHIN"/>
    <property type="match status" value="1"/>
</dbReference>
<feature type="transmembrane region" description="Helical" evidence="6">
    <location>
        <begin position="74"/>
        <end position="93"/>
    </location>
</feature>
<dbReference type="GO" id="GO:0005254">
    <property type="term" value="F:chloride channel activity"/>
    <property type="evidence" value="ECO:0007669"/>
    <property type="project" value="UniProtKB-KW"/>
</dbReference>
<name>A0A9J6BTZ7_POLVA</name>
<protein>
    <recommendedName>
        <fullName evidence="6">Bestrophin homolog</fullName>
    </recommendedName>
</protein>
<dbReference type="GO" id="GO:0005886">
    <property type="term" value="C:plasma membrane"/>
    <property type="evidence" value="ECO:0007669"/>
    <property type="project" value="UniProtKB-SubCell"/>
</dbReference>
<proteinExistence type="inferred from homology"/>
<dbReference type="InterPro" id="IPR000615">
    <property type="entry name" value="Bestrophin"/>
</dbReference>
<dbReference type="EMBL" id="JADBJN010000003">
    <property type="protein sequence ID" value="KAG5673045.1"/>
    <property type="molecule type" value="Genomic_DNA"/>
</dbReference>
<dbReference type="Pfam" id="PF01062">
    <property type="entry name" value="Bestrophin"/>
    <property type="match status" value="1"/>
</dbReference>
<evidence type="ECO:0000256" key="7">
    <source>
        <dbReference type="SAM" id="MobiDB-lite"/>
    </source>
</evidence>
<dbReference type="Proteomes" id="UP001107558">
    <property type="component" value="Chromosome 3"/>
</dbReference>
<keyword evidence="6" id="KW-0407">Ion channel</keyword>
<dbReference type="AlphaFoldDB" id="A0A9J6BTZ7"/>
<keyword evidence="3 6" id="KW-1133">Transmembrane helix</keyword>
<evidence type="ECO:0000256" key="5">
    <source>
        <dbReference type="ARBA" id="ARBA00034769"/>
    </source>
</evidence>
<feature type="transmembrane region" description="Helical" evidence="6">
    <location>
        <begin position="36"/>
        <end position="53"/>
    </location>
</feature>
<evidence type="ECO:0000256" key="6">
    <source>
        <dbReference type="RuleBase" id="RU363126"/>
    </source>
</evidence>
<keyword evidence="6" id="KW-1003">Cell membrane</keyword>
<keyword evidence="6" id="KW-0869">Chloride channel</keyword>
<keyword evidence="2 6" id="KW-0812">Transmembrane</keyword>
<comment type="similarity">
    <text evidence="5 6">Belongs to the anion channel-forming bestrophin (TC 1.A.46) family. Calcium-sensitive chloride channel subfamily.</text>
</comment>
<evidence type="ECO:0000313" key="9">
    <source>
        <dbReference type="Proteomes" id="UP001107558"/>
    </source>
</evidence>
<dbReference type="GO" id="GO:0034707">
    <property type="term" value="C:chloride channel complex"/>
    <property type="evidence" value="ECO:0007669"/>
    <property type="project" value="UniProtKB-KW"/>
</dbReference>
<feature type="transmembrane region" description="Helical" evidence="6">
    <location>
        <begin position="275"/>
        <end position="293"/>
    </location>
</feature>
<organism evidence="8 9">
    <name type="scientific">Polypedilum vanderplanki</name>
    <name type="common">Sleeping chironomid midge</name>
    <dbReference type="NCBI Taxonomy" id="319348"/>
    <lineage>
        <taxon>Eukaryota</taxon>
        <taxon>Metazoa</taxon>
        <taxon>Ecdysozoa</taxon>
        <taxon>Arthropoda</taxon>
        <taxon>Hexapoda</taxon>
        <taxon>Insecta</taxon>
        <taxon>Pterygota</taxon>
        <taxon>Neoptera</taxon>
        <taxon>Endopterygota</taxon>
        <taxon>Diptera</taxon>
        <taxon>Nematocera</taxon>
        <taxon>Chironomoidea</taxon>
        <taxon>Chironomidae</taxon>
        <taxon>Chironominae</taxon>
        <taxon>Polypedilum</taxon>
        <taxon>Polypedilum</taxon>
    </lineage>
</organism>
<dbReference type="InterPro" id="IPR021134">
    <property type="entry name" value="Bestrophin-like"/>
</dbReference>
<comment type="subcellular location">
    <subcellularLocation>
        <location evidence="6">Cell membrane</location>
        <topology evidence="6">Multi-pass membrane protein</topology>
    </subcellularLocation>
    <subcellularLocation>
        <location evidence="1">Membrane</location>
    </subcellularLocation>
</comment>
<keyword evidence="6" id="KW-0868">Chloride</keyword>
<evidence type="ECO:0000313" key="8">
    <source>
        <dbReference type="EMBL" id="KAG5673045.1"/>
    </source>
</evidence>
<keyword evidence="6" id="KW-0406">Ion transport</keyword>
<feature type="transmembrane region" description="Helical" evidence="6">
    <location>
        <begin position="226"/>
        <end position="255"/>
    </location>
</feature>
<keyword evidence="9" id="KW-1185">Reference proteome</keyword>
<reference evidence="8" key="1">
    <citation type="submission" date="2021-03" db="EMBL/GenBank/DDBJ databases">
        <title>Chromosome level genome of the anhydrobiotic midge Polypedilum vanderplanki.</title>
        <authorList>
            <person name="Yoshida Y."/>
            <person name="Kikawada T."/>
            <person name="Gusev O."/>
        </authorList>
    </citation>
    <scope>NUCLEOTIDE SEQUENCE</scope>
    <source>
        <strain evidence="8">NIAS01</strain>
        <tissue evidence="8">Whole body or cell culture</tissue>
    </source>
</reference>
<evidence type="ECO:0000256" key="4">
    <source>
        <dbReference type="ARBA" id="ARBA00023136"/>
    </source>
</evidence>
<evidence type="ECO:0000256" key="3">
    <source>
        <dbReference type="ARBA" id="ARBA00022989"/>
    </source>
</evidence>
<accession>A0A9J6BTZ7</accession>
<keyword evidence="4 6" id="KW-0472">Membrane</keyword>
<comment type="function">
    <text evidence="6">Forms chloride channels.</text>
</comment>
<dbReference type="PANTHER" id="PTHR10736:SF65">
    <property type="entry name" value="BESTROPHIN 1, ISOFORM C-RELATED"/>
    <property type="match status" value="1"/>
</dbReference>
<sequence length="452" mass="52764">MTVSYSDSVTTTNPWTFLKLLIRWKGSVYKLLWRELLFYLALFYAIHFIYIYLPKDHQANFESFVKYTKLYQNIIPISFVLGFFVNTVMTRWWNHFEAIPYPLSIAIHISCKLQGYDEVGRAMRRTIMRYVCLSLTLVFRRLSTRVQLRFPKFKDLVIAGLMFDSEVQIIEDVEAKYPGYSKNWLPITWAANIVAKARNEGRIDDDVTVNEIIHELNAFRQKLTVLLYYNTITIPLVYTQVVTASLYIYFLAALFSHQHIQSDTSYNIGSFNLDIHPILLILQFIFHIGWLKVGQALVNPFGMDDDDFDVNSMIDRNLQSSYIIVDNMHNSYPDILKDRYWNELPKYLPDRAKTVFQINSPKAVNDADVVDYTEPRPTTWNDLEKSNASYAVIRVNAPINLVPDSGVIAHVYKNIDNVEHEQLLINRAMQRKSQNRDSNLSEESEESIRESK</sequence>